<organism evidence="1 2">
    <name type="scientific">Romanomermis culicivorax</name>
    <name type="common">Nematode worm</name>
    <dbReference type="NCBI Taxonomy" id="13658"/>
    <lineage>
        <taxon>Eukaryota</taxon>
        <taxon>Metazoa</taxon>
        <taxon>Ecdysozoa</taxon>
        <taxon>Nematoda</taxon>
        <taxon>Enoplea</taxon>
        <taxon>Dorylaimia</taxon>
        <taxon>Mermithida</taxon>
        <taxon>Mermithoidea</taxon>
        <taxon>Mermithidae</taxon>
        <taxon>Romanomermis</taxon>
    </lineage>
</organism>
<keyword evidence="1" id="KW-1185">Reference proteome</keyword>
<protein>
    <submittedName>
        <fullName evidence="2">Uncharacterized protein</fullName>
    </submittedName>
</protein>
<name>A0A915L9G8_ROMCU</name>
<evidence type="ECO:0000313" key="1">
    <source>
        <dbReference type="Proteomes" id="UP000887565"/>
    </source>
</evidence>
<proteinExistence type="predicted"/>
<dbReference type="WBParaSite" id="nRc.2.0.1.t47775-RA">
    <property type="protein sequence ID" value="nRc.2.0.1.t47775-RA"/>
    <property type="gene ID" value="nRc.2.0.1.g47775"/>
</dbReference>
<reference evidence="2" key="1">
    <citation type="submission" date="2022-11" db="UniProtKB">
        <authorList>
            <consortium name="WormBaseParasite"/>
        </authorList>
    </citation>
    <scope>IDENTIFICATION</scope>
</reference>
<accession>A0A915L9G8</accession>
<dbReference type="AlphaFoldDB" id="A0A915L9G8"/>
<dbReference type="Proteomes" id="UP000887565">
    <property type="component" value="Unplaced"/>
</dbReference>
<evidence type="ECO:0000313" key="2">
    <source>
        <dbReference type="WBParaSite" id="nRc.2.0.1.t47775-RA"/>
    </source>
</evidence>
<sequence length="68" mass="7897">MTTPSTTSTSTADEPPLYRESINANEHYVHWAEQQLHQNDLSFAWDENNVKRLICAADLESWHISMYT</sequence>